<keyword evidence="7" id="KW-0443">Lipid metabolism</keyword>
<feature type="chain" id="PRO_5039937901" description="Zinc finger protein" evidence="8">
    <location>
        <begin position="24"/>
        <end position="706"/>
    </location>
</feature>
<evidence type="ECO:0000256" key="7">
    <source>
        <dbReference type="ARBA" id="ARBA00023098"/>
    </source>
</evidence>
<keyword evidence="3" id="KW-0964">Secreted</keyword>
<dbReference type="EMBL" id="JACXVP010000003">
    <property type="protein sequence ID" value="KAG5613861.1"/>
    <property type="molecule type" value="Genomic_DNA"/>
</dbReference>
<dbReference type="InterPro" id="IPR051238">
    <property type="entry name" value="GDSL_esterase/lipase"/>
</dbReference>
<evidence type="ECO:0000256" key="6">
    <source>
        <dbReference type="ARBA" id="ARBA00022963"/>
    </source>
</evidence>
<sequence length="706" mass="78652">MCGDLKIICVFLLMLSLLGDNYGTEGEPQVPCYFIFGDSLVDNGNNNVIRSLARADYLPYGIDFPDGPTGRFSNGKTTVDVIAELLGFDDYIPPMLLQGVEKYLEGGRVTFSGQVNNYKNIAQQIVRIIGNENSAANYLSKCIYSIGVGSNDYLNNYFMPQYYSTSRQYTPQQYANVLIQQYTQQLKTLYNYGARKFVLIGVGQIGCSPNALAQNSPDGRTCAQNINVANQLFNNKLRALVDNLNRNTPNAKLIYINAYGIFQDLIDNPFAFGFRVTNAGCCGIGRNNGQITCLPFQNPCQNRNEYLFWDAFHPGEAANIIVGRRSYRAQKSTDAYPFDIQRLAQLMSSCKDHIVLMISMFIMFSMVKGQPQVPCYFIFGDSIVDNGNNNNLITTAKANYFPYGIDFPNGPQNGRFTNGRNKADFIAALVGFNSSIPPHATASGNEILRGVNYGSGVAGIRDETGYRWGDRISMNRQLMNHQVTILRINSILRNITATRSLLNKCLYTVDMGNNDYLNNYLDPRFYPSSLLYTPDRFATLLVQQFEGQLRRLHSYGARKVAVSNIGLLGCLPEETRTFGRNASGCVDFINNYVQLYNQKLKVSIDNLNTNLPNARFIISNQTSISTGGPPIGFTVFDSPCCIISNTTARGQCINNGQTPCSNRNQYVFFDNFHPTEAANRAIATRSYTALLPTDSYPTDIRGLVQT</sequence>
<name>A0A9J5ZNU8_SOLCO</name>
<dbReference type="InterPro" id="IPR001087">
    <property type="entry name" value="GDSL"/>
</dbReference>
<dbReference type="FunFam" id="3.40.50.1110:FF:000003">
    <property type="entry name" value="GDSL esterase/lipase APG"/>
    <property type="match status" value="2"/>
</dbReference>
<dbReference type="Proteomes" id="UP000824120">
    <property type="component" value="Chromosome 3"/>
</dbReference>
<keyword evidence="6" id="KW-0442">Lipid degradation</keyword>
<dbReference type="Gene3D" id="3.40.50.1110">
    <property type="entry name" value="SGNH hydrolase"/>
    <property type="match status" value="2"/>
</dbReference>
<protein>
    <recommendedName>
        <fullName evidence="11">Zinc finger protein</fullName>
    </recommendedName>
</protein>
<gene>
    <name evidence="9" type="ORF">H5410_013685</name>
</gene>
<evidence type="ECO:0008006" key="11">
    <source>
        <dbReference type="Google" id="ProtNLM"/>
    </source>
</evidence>
<dbReference type="InterPro" id="IPR036514">
    <property type="entry name" value="SGNH_hydro_sf"/>
</dbReference>
<accession>A0A9J5ZNU8</accession>
<evidence type="ECO:0000256" key="1">
    <source>
        <dbReference type="ARBA" id="ARBA00004613"/>
    </source>
</evidence>
<evidence type="ECO:0000256" key="2">
    <source>
        <dbReference type="ARBA" id="ARBA00008668"/>
    </source>
</evidence>
<evidence type="ECO:0000256" key="8">
    <source>
        <dbReference type="SAM" id="SignalP"/>
    </source>
</evidence>
<dbReference type="GO" id="GO:0016788">
    <property type="term" value="F:hydrolase activity, acting on ester bonds"/>
    <property type="evidence" value="ECO:0007669"/>
    <property type="project" value="InterPro"/>
</dbReference>
<organism evidence="9 10">
    <name type="scientific">Solanum commersonii</name>
    <name type="common">Commerson's wild potato</name>
    <name type="synonym">Commerson's nightshade</name>
    <dbReference type="NCBI Taxonomy" id="4109"/>
    <lineage>
        <taxon>Eukaryota</taxon>
        <taxon>Viridiplantae</taxon>
        <taxon>Streptophyta</taxon>
        <taxon>Embryophyta</taxon>
        <taxon>Tracheophyta</taxon>
        <taxon>Spermatophyta</taxon>
        <taxon>Magnoliopsida</taxon>
        <taxon>eudicotyledons</taxon>
        <taxon>Gunneridae</taxon>
        <taxon>Pentapetalae</taxon>
        <taxon>asterids</taxon>
        <taxon>lamiids</taxon>
        <taxon>Solanales</taxon>
        <taxon>Solanaceae</taxon>
        <taxon>Solanoideae</taxon>
        <taxon>Solaneae</taxon>
        <taxon>Solanum</taxon>
    </lineage>
</organism>
<dbReference type="GO" id="GO:0016042">
    <property type="term" value="P:lipid catabolic process"/>
    <property type="evidence" value="ECO:0007669"/>
    <property type="project" value="UniProtKB-KW"/>
</dbReference>
<dbReference type="PANTHER" id="PTHR45650">
    <property type="entry name" value="GDSL-LIKE LIPASE/ACYLHYDROLASE-RELATED"/>
    <property type="match status" value="1"/>
</dbReference>
<evidence type="ECO:0000313" key="10">
    <source>
        <dbReference type="Proteomes" id="UP000824120"/>
    </source>
</evidence>
<evidence type="ECO:0000313" key="9">
    <source>
        <dbReference type="EMBL" id="KAG5613861.1"/>
    </source>
</evidence>
<dbReference type="PANTHER" id="PTHR45650:SF70">
    <property type="entry name" value="GDSL-LIPASE PROTEIN"/>
    <property type="match status" value="1"/>
</dbReference>
<evidence type="ECO:0000256" key="4">
    <source>
        <dbReference type="ARBA" id="ARBA00022729"/>
    </source>
</evidence>
<dbReference type="Pfam" id="PF00657">
    <property type="entry name" value="Lipase_GDSL"/>
    <property type="match status" value="2"/>
</dbReference>
<comment type="subcellular location">
    <subcellularLocation>
        <location evidence="1">Secreted</location>
    </subcellularLocation>
</comment>
<keyword evidence="10" id="KW-1185">Reference proteome</keyword>
<feature type="signal peptide" evidence="8">
    <location>
        <begin position="1"/>
        <end position="23"/>
    </location>
</feature>
<dbReference type="InterPro" id="IPR035669">
    <property type="entry name" value="SGNH_plant_lipase-like"/>
</dbReference>
<dbReference type="OrthoDB" id="1683520at2759"/>
<dbReference type="CDD" id="cd01837">
    <property type="entry name" value="SGNH_plant_lipase_like"/>
    <property type="match status" value="2"/>
</dbReference>
<dbReference type="GO" id="GO:0005576">
    <property type="term" value="C:extracellular region"/>
    <property type="evidence" value="ECO:0007669"/>
    <property type="project" value="UniProtKB-SubCell"/>
</dbReference>
<reference evidence="9 10" key="1">
    <citation type="submission" date="2020-09" db="EMBL/GenBank/DDBJ databases">
        <title>De no assembly of potato wild relative species, Solanum commersonii.</title>
        <authorList>
            <person name="Cho K."/>
        </authorList>
    </citation>
    <scope>NUCLEOTIDE SEQUENCE [LARGE SCALE GENOMIC DNA]</scope>
    <source>
        <strain evidence="9">LZ3.2</strain>
        <tissue evidence="9">Leaf</tissue>
    </source>
</reference>
<keyword evidence="5" id="KW-0378">Hydrolase</keyword>
<evidence type="ECO:0000256" key="5">
    <source>
        <dbReference type="ARBA" id="ARBA00022801"/>
    </source>
</evidence>
<keyword evidence="4 8" id="KW-0732">Signal</keyword>
<evidence type="ECO:0000256" key="3">
    <source>
        <dbReference type="ARBA" id="ARBA00022525"/>
    </source>
</evidence>
<proteinExistence type="inferred from homology"/>
<comment type="caution">
    <text evidence="9">The sequence shown here is derived from an EMBL/GenBank/DDBJ whole genome shotgun (WGS) entry which is preliminary data.</text>
</comment>
<dbReference type="AlphaFoldDB" id="A0A9J5ZNU8"/>
<comment type="similarity">
    <text evidence="2">Belongs to the 'GDSL' lipolytic enzyme family.</text>
</comment>